<protein>
    <submittedName>
        <fullName evidence="5">Uncharacterized protein</fullName>
    </submittedName>
</protein>
<evidence type="ECO:0000256" key="3">
    <source>
        <dbReference type="ARBA" id="ARBA00022737"/>
    </source>
</evidence>
<keyword evidence="6" id="KW-1185">Reference proteome</keyword>
<reference evidence="5" key="2">
    <citation type="submission" date="2025-09" db="UniProtKB">
        <authorList>
            <consortium name="Ensembl"/>
        </authorList>
    </citation>
    <scope>IDENTIFICATION</scope>
</reference>
<dbReference type="GO" id="GO:0036126">
    <property type="term" value="C:sperm flagellum"/>
    <property type="evidence" value="ECO:0007669"/>
    <property type="project" value="TreeGrafter"/>
</dbReference>
<name>A0A3Q3E1P7_HIPCM</name>
<comment type="subcellular location">
    <subcellularLocation>
        <location evidence="1">Cytoplasm</location>
    </subcellularLocation>
</comment>
<evidence type="ECO:0000256" key="1">
    <source>
        <dbReference type="ARBA" id="ARBA00004496"/>
    </source>
</evidence>
<dbReference type="InterPro" id="IPR051476">
    <property type="entry name" value="Bac_ResReg_Asp_Phosphatase"/>
</dbReference>
<dbReference type="PANTHER" id="PTHR46630:SF1">
    <property type="entry name" value="TETRATRICOPEPTIDE REPEAT PROTEIN 29"/>
    <property type="match status" value="1"/>
</dbReference>
<dbReference type="GeneTree" id="ENSGT00940000174503"/>
<keyword evidence="2" id="KW-0963">Cytoplasm</keyword>
<dbReference type="PANTHER" id="PTHR46630">
    <property type="entry name" value="TETRATRICOPEPTIDE REPEAT PROTEIN 29"/>
    <property type="match status" value="1"/>
</dbReference>
<proteinExistence type="predicted"/>
<evidence type="ECO:0000256" key="4">
    <source>
        <dbReference type="ARBA" id="ARBA00022803"/>
    </source>
</evidence>
<evidence type="ECO:0000313" key="5">
    <source>
        <dbReference type="Ensembl" id="ENSHCOP00000025236.1"/>
    </source>
</evidence>
<dbReference type="Ensembl" id="ENSHCOT00000019221.1">
    <property type="protein sequence ID" value="ENSHCOP00000025236.1"/>
    <property type="gene ID" value="ENSHCOG00000015257.1"/>
</dbReference>
<dbReference type="AlphaFoldDB" id="A0A3Q3E1P7"/>
<dbReference type="GO" id="GO:0003341">
    <property type="term" value="P:cilium movement"/>
    <property type="evidence" value="ECO:0007669"/>
    <property type="project" value="TreeGrafter"/>
</dbReference>
<dbReference type="Proteomes" id="UP000264820">
    <property type="component" value="Unplaced"/>
</dbReference>
<dbReference type="GO" id="GO:0005737">
    <property type="term" value="C:cytoplasm"/>
    <property type="evidence" value="ECO:0007669"/>
    <property type="project" value="UniProtKB-SubCell"/>
</dbReference>
<keyword evidence="4" id="KW-0802">TPR repeat</keyword>
<organism evidence="5 6">
    <name type="scientific">Hippocampus comes</name>
    <name type="common">Tiger tail seahorse</name>
    <dbReference type="NCBI Taxonomy" id="109280"/>
    <lineage>
        <taxon>Eukaryota</taxon>
        <taxon>Metazoa</taxon>
        <taxon>Chordata</taxon>
        <taxon>Craniata</taxon>
        <taxon>Vertebrata</taxon>
        <taxon>Euteleostomi</taxon>
        <taxon>Actinopterygii</taxon>
        <taxon>Neopterygii</taxon>
        <taxon>Teleostei</taxon>
        <taxon>Neoteleostei</taxon>
        <taxon>Acanthomorphata</taxon>
        <taxon>Syngnathiaria</taxon>
        <taxon>Syngnathiformes</taxon>
        <taxon>Syngnathoidei</taxon>
        <taxon>Syngnathidae</taxon>
        <taxon>Hippocampus</taxon>
    </lineage>
</organism>
<keyword evidence="3" id="KW-0677">Repeat</keyword>
<evidence type="ECO:0000256" key="2">
    <source>
        <dbReference type="ARBA" id="ARBA00022490"/>
    </source>
</evidence>
<reference evidence="5" key="1">
    <citation type="submission" date="2025-08" db="UniProtKB">
        <authorList>
            <consortium name="Ensembl"/>
        </authorList>
    </citation>
    <scope>IDENTIFICATION</scope>
</reference>
<accession>A0A3Q3E1P7</accession>
<dbReference type="STRING" id="109280.ENSHCOP00000025236"/>
<evidence type="ECO:0000313" key="6">
    <source>
        <dbReference type="Proteomes" id="UP000264820"/>
    </source>
</evidence>
<sequence length="400" mass="44913">FHLTCVPSHRFINSRKQNICVGLLEHGFHRSFSELFLLLRLDQERREAAEINSALSLQTPLEEQHDKIKSIGLHLSRAEQAQRDGTGARPYQRLHLGAYFTAELEDLWLSLHFYHTCTDAKEDGCMRHATEGRACLAELYLQQGARAWLDSSGRPLPRRSRESLWAIYSRQSAAAAHACHHPGCKTKPFAAENKHIEGEAAYQLGLAYYSVGDFDTSEQVCALYLNTSMEICSTTEDFDGLGKAYKAVAKLCERYSPKNYIRPTFMVTACVFSLLQGYNVACDIGDVTLVQKAQVCSQYNISLHFRIFFFFFYLRSQISTSTFITVFLHKNICNSIRTCALLPPIGVVQVSLASAHTRCIVEKYSADVESTAPAALSRLLAWKVSRGLHEASDNAGVCDY</sequence>